<evidence type="ECO:0000256" key="1">
    <source>
        <dbReference type="ARBA" id="ARBA00000085"/>
    </source>
</evidence>
<keyword evidence="17" id="KW-1185">Reference proteome</keyword>
<feature type="domain" description="Histidine kinase" evidence="15">
    <location>
        <begin position="119"/>
        <end position="332"/>
    </location>
</feature>
<evidence type="ECO:0000256" key="5">
    <source>
        <dbReference type="ARBA" id="ARBA00022553"/>
    </source>
</evidence>
<dbReference type="GO" id="GO:0005886">
    <property type="term" value="C:plasma membrane"/>
    <property type="evidence" value="ECO:0007669"/>
    <property type="project" value="UniProtKB-SubCell"/>
</dbReference>
<keyword evidence="13 14" id="KW-0472">Membrane</keyword>
<evidence type="ECO:0000256" key="12">
    <source>
        <dbReference type="ARBA" id="ARBA00023012"/>
    </source>
</evidence>
<dbReference type="AlphaFoldDB" id="A0A927RG47"/>
<dbReference type="CDD" id="cd00075">
    <property type="entry name" value="HATPase"/>
    <property type="match status" value="1"/>
</dbReference>
<proteinExistence type="predicted"/>
<dbReference type="Pfam" id="PF02518">
    <property type="entry name" value="HATPase_c"/>
    <property type="match status" value="1"/>
</dbReference>
<keyword evidence="9 16" id="KW-0418">Kinase</keyword>
<organism evidence="16 17">
    <name type="scientific">Sporosarcina limicola</name>
    <dbReference type="NCBI Taxonomy" id="34101"/>
    <lineage>
        <taxon>Bacteria</taxon>
        <taxon>Bacillati</taxon>
        <taxon>Bacillota</taxon>
        <taxon>Bacilli</taxon>
        <taxon>Bacillales</taxon>
        <taxon>Caryophanaceae</taxon>
        <taxon>Sporosarcina</taxon>
    </lineage>
</organism>
<dbReference type="SMART" id="SM00388">
    <property type="entry name" value="HisKA"/>
    <property type="match status" value="1"/>
</dbReference>
<keyword evidence="10" id="KW-0067">ATP-binding</keyword>
<evidence type="ECO:0000256" key="6">
    <source>
        <dbReference type="ARBA" id="ARBA00022679"/>
    </source>
</evidence>
<dbReference type="RefSeq" id="WP_192599839.1">
    <property type="nucleotide sequence ID" value="NZ_JADBEL010000022.1"/>
</dbReference>
<comment type="caution">
    <text evidence="16">The sequence shown here is derived from an EMBL/GenBank/DDBJ whole genome shotgun (WGS) entry which is preliminary data.</text>
</comment>
<name>A0A927RG47_9BACL</name>
<gene>
    <name evidence="16" type="ORF">H4683_003293</name>
</gene>
<dbReference type="SMART" id="SM00387">
    <property type="entry name" value="HATPase_c"/>
    <property type="match status" value="1"/>
</dbReference>
<evidence type="ECO:0000256" key="8">
    <source>
        <dbReference type="ARBA" id="ARBA00022741"/>
    </source>
</evidence>
<dbReference type="InterPro" id="IPR036890">
    <property type="entry name" value="HATPase_C_sf"/>
</dbReference>
<dbReference type="EMBL" id="JADBEL010000022">
    <property type="protein sequence ID" value="MBE1556172.1"/>
    <property type="molecule type" value="Genomic_DNA"/>
</dbReference>
<dbReference type="PROSITE" id="PS50109">
    <property type="entry name" value="HIS_KIN"/>
    <property type="match status" value="1"/>
</dbReference>
<protein>
    <recommendedName>
        <fullName evidence="3">histidine kinase</fullName>
        <ecNumber evidence="3">2.7.13.3</ecNumber>
    </recommendedName>
</protein>
<dbReference type="SUPFAM" id="SSF47384">
    <property type="entry name" value="Homodimeric domain of signal transducing histidine kinase"/>
    <property type="match status" value="1"/>
</dbReference>
<comment type="subcellular location">
    <subcellularLocation>
        <location evidence="2">Cell membrane</location>
        <topology evidence="2">Multi-pass membrane protein</topology>
    </subcellularLocation>
</comment>
<evidence type="ECO:0000256" key="7">
    <source>
        <dbReference type="ARBA" id="ARBA00022692"/>
    </source>
</evidence>
<dbReference type="EC" id="2.7.13.3" evidence="3"/>
<dbReference type="CDD" id="cd00082">
    <property type="entry name" value="HisKA"/>
    <property type="match status" value="1"/>
</dbReference>
<dbReference type="InterPro" id="IPR005467">
    <property type="entry name" value="His_kinase_dom"/>
</dbReference>
<comment type="catalytic activity">
    <reaction evidence="1">
        <text>ATP + protein L-histidine = ADP + protein N-phospho-L-histidine.</text>
        <dbReference type="EC" id="2.7.13.3"/>
    </reaction>
</comment>
<dbReference type="InterPro" id="IPR004358">
    <property type="entry name" value="Sig_transdc_His_kin-like_C"/>
</dbReference>
<dbReference type="PANTHER" id="PTHR45528">
    <property type="entry name" value="SENSOR HISTIDINE KINASE CPXA"/>
    <property type="match status" value="1"/>
</dbReference>
<keyword evidence="6" id="KW-0808">Transferase</keyword>
<evidence type="ECO:0000256" key="14">
    <source>
        <dbReference type="SAM" id="Phobius"/>
    </source>
</evidence>
<dbReference type="GO" id="GO:0005524">
    <property type="term" value="F:ATP binding"/>
    <property type="evidence" value="ECO:0007669"/>
    <property type="project" value="UniProtKB-KW"/>
</dbReference>
<evidence type="ECO:0000256" key="9">
    <source>
        <dbReference type="ARBA" id="ARBA00022777"/>
    </source>
</evidence>
<dbReference type="PRINTS" id="PR00344">
    <property type="entry name" value="BCTRLSENSOR"/>
</dbReference>
<keyword evidence="8" id="KW-0547">Nucleotide-binding</keyword>
<dbReference type="Gene3D" id="1.10.287.130">
    <property type="match status" value="1"/>
</dbReference>
<keyword evidence="7 14" id="KW-0812">Transmembrane</keyword>
<dbReference type="InterPro" id="IPR003594">
    <property type="entry name" value="HATPase_dom"/>
</dbReference>
<evidence type="ECO:0000256" key="11">
    <source>
        <dbReference type="ARBA" id="ARBA00022989"/>
    </source>
</evidence>
<keyword evidence="11 14" id="KW-1133">Transmembrane helix</keyword>
<sequence>MLRNREIRILIVTMCTLSLVGAVVVAFFSTIAAVFTFITSALLIASSFLFTNWRYREIEKLSGYLRQISNGEYSLDVRDNQEGELSILKSHIYKVTIMLSEQSLLLQEDKIRLTDAISDISHQLKTPLTSMMMMADLLSDAELPALKRTEFTNTIHVQLERTEWLVTSLLKLSKIDAGTVPFKKDCIVVGKLIQKSLEPFHIPMDIKAQTVSVKGEEKVSFFGDLNWTAEALINIIKNCVEHTHEGGVITISFSENALFTEVLIIDNGKGIPREDMPYLFKRFYKGKNASEDSIGIGLALAHSIITSQSGDIEVKSEEGEGTQFRIKFYKPAI</sequence>
<dbReference type="GO" id="GO:0000155">
    <property type="term" value="F:phosphorelay sensor kinase activity"/>
    <property type="evidence" value="ECO:0007669"/>
    <property type="project" value="InterPro"/>
</dbReference>
<keyword evidence="4" id="KW-1003">Cell membrane</keyword>
<dbReference type="SUPFAM" id="SSF55874">
    <property type="entry name" value="ATPase domain of HSP90 chaperone/DNA topoisomerase II/histidine kinase"/>
    <property type="match status" value="1"/>
</dbReference>
<keyword evidence="5" id="KW-0597">Phosphoprotein</keyword>
<dbReference type="InterPro" id="IPR050398">
    <property type="entry name" value="HssS/ArlS-like"/>
</dbReference>
<evidence type="ECO:0000313" key="17">
    <source>
        <dbReference type="Proteomes" id="UP000658225"/>
    </source>
</evidence>
<evidence type="ECO:0000256" key="13">
    <source>
        <dbReference type="ARBA" id="ARBA00023136"/>
    </source>
</evidence>
<accession>A0A927RG47</accession>
<dbReference type="InterPro" id="IPR003661">
    <property type="entry name" value="HisK_dim/P_dom"/>
</dbReference>
<evidence type="ECO:0000256" key="2">
    <source>
        <dbReference type="ARBA" id="ARBA00004651"/>
    </source>
</evidence>
<evidence type="ECO:0000256" key="10">
    <source>
        <dbReference type="ARBA" id="ARBA00022840"/>
    </source>
</evidence>
<dbReference type="InterPro" id="IPR036097">
    <property type="entry name" value="HisK_dim/P_sf"/>
</dbReference>
<feature type="transmembrane region" description="Helical" evidence="14">
    <location>
        <begin position="7"/>
        <end position="28"/>
    </location>
</feature>
<evidence type="ECO:0000259" key="15">
    <source>
        <dbReference type="PROSITE" id="PS50109"/>
    </source>
</evidence>
<reference evidence="16" key="1">
    <citation type="submission" date="2020-10" db="EMBL/GenBank/DDBJ databases">
        <title>Genomic Encyclopedia of Type Strains, Phase IV (KMG-IV): sequencing the most valuable type-strain genomes for metagenomic binning, comparative biology and taxonomic classification.</title>
        <authorList>
            <person name="Goeker M."/>
        </authorList>
    </citation>
    <scope>NUCLEOTIDE SEQUENCE</scope>
    <source>
        <strain evidence="16">DSM 13886</strain>
    </source>
</reference>
<dbReference type="Proteomes" id="UP000658225">
    <property type="component" value="Unassembled WGS sequence"/>
</dbReference>
<feature type="transmembrane region" description="Helical" evidence="14">
    <location>
        <begin position="34"/>
        <end position="53"/>
    </location>
</feature>
<evidence type="ECO:0000313" key="16">
    <source>
        <dbReference type="EMBL" id="MBE1556172.1"/>
    </source>
</evidence>
<dbReference type="PANTHER" id="PTHR45528:SF1">
    <property type="entry name" value="SENSOR HISTIDINE KINASE CPXA"/>
    <property type="match status" value="1"/>
</dbReference>
<dbReference type="Gene3D" id="3.30.565.10">
    <property type="entry name" value="Histidine kinase-like ATPase, C-terminal domain"/>
    <property type="match status" value="1"/>
</dbReference>
<dbReference type="Pfam" id="PF00512">
    <property type="entry name" value="HisKA"/>
    <property type="match status" value="1"/>
</dbReference>
<keyword evidence="12" id="KW-0902">Two-component regulatory system</keyword>
<evidence type="ECO:0000256" key="4">
    <source>
        <dbReference type="ARBA" id="ARBA00022475"/>
    </source>
</evidence>
<evidence type="ECO:0000256" key="3">
    <source>
        <dbReference type="ARBA" id="ARBA00012438"/>
    </source>
</evidence>